<sequence length="119" mass="14221">MFIDMHFRKYFIFVVSRGVLIVQIMEQNTSIIKQLMKKLDFANISFDIGHSNEEYLVTFQDKEKRAEIIIFSANLESDIHFLMQVVLINHRTDILIRSPTKIWTFDGFVVFFFTRHNLE</sequence>
<evidence type="ECO:0000313" key="1">
    <source>
        <dbReference type="EMBL" id="SSX29328.1"/>
    </source>
</evidence>
<proteinExistence type="predicted"/>
<organism evidence="1">
    <name type="scientific">Culicoides sonorensis</name>
    <name type="common">Biting midge</name>
    <dbReference type="NCBI Taxonomy" id="179676"/>
    <lineage>
        <taxon>Eukaryota</taxon>
        <taxon>Metazoa</taxon>
        <taxon>Ecdysozoa</taxon>
        <taxon>Arthropoda</taxon>
        <taxon>Hexapoda</taxon>
        <taxon>Insecta</taxon>
        <taxon>Pterygota</taxon>
        <taxon>Neoptera</taxon>
        <taxon>Endopterygota</taxon>
        <taxon>Diptera</taxon>
        <taxon>Nematocera</taxon>
        <taxon>Chironomoidea</taxon>
        <taxon>Ceratopogonidae</taxon>
        <taxon>Ceratopogoninae</taxon>
        <taxon>Culicoides</taxon>
        <taxon>Monoculicoides</taxon>
    </lineage>
</organism>
<dbReference type="EMBL" id="UFQT01001175">
    <property type="protein sequence ID" value="SSX29328.1"/>
    <property type="molecule type" value="Genomic_DNA"/>
</dbReference>
<dbReference type="AlphaFoldDB" id="A0A336MTN3"/>
<name>A0A336MTN3_CULSO</name>
<reference evidence="1" key="1">
    <citation type="submission" date="2018-07" db="EMBL/GenBank/DDBJ databases">
        <authorList>
            <person name="Quirk P.G."/>
            <person name="Krulwich T.A."/>
        </authorList>
    </citation>
    <scope>NUCLEOTIDE SEQUENCE</scope>
</reference>
<protein>
    <submittedName>
        <fullName evidence="1">CSON001141 protein</fullName>
    </submittedName>
</protein>
<dbReference type="VEuPathDB" id="VectorBase:CSON001141"/>
<gene>
    <name evidence="1" type="primary">CSON001141</name>
</gene>
<accession>A0A336MTN3</accession>